<dbReference type="Proteomes" id="UP000034112">
    <property type="component" value="Unassembled WGS sequence"/>
</dbReference>
<keyword evidence="1" id="KW-0812">Transmembrane</keyword>
<evidence type="ECO:0000313" key="3">
    <source>
        <dbReference type="EMBL" id="KKP00551.1"/>
    </source>
</evidence>
<feature type="transmembrane region" description="Helical" evidence="1">
    <location>
        <begin position="178"/>
        <end position="199"/>
    </location>
</feature>
<evidence type="ECO:0000313" key="4">
    <source>
        <dbReference type="Proteomes" id="UP000034112"/>
    </source>
</evidence>
<keyword evidence="2" id="KW-0732">Signal</keyword>
<dbReference type="PANTHER" id="PTHR35043:SF7">
    <property type="entry name" value="TRANSCRIPTION FACTOR DOMAIN-CONTAINING PROTEIN"/>
    <property type="match status" value="1"/>
</dbReference>
<gene>
    <name evidence="3" type="ORF">THAR02_07355</name>
</gene>
<keyword evidence="1" id="KW-1133">Transmembrane helix</keyword>
<accession>A0A0F9X5V9</accession>
<sequence length="224" mass="25133">MVHIVCAVILYLFWFEKPLDVRTPEIVHDPSWDSPLALVVQKTMYDDQLRGTMRYHISEGVQLVMPTDIYPNPNGAMHAIRDRARALGQQLSSRVTTATVSAEDEELWPGDTESVSGHQRPVGAKNLSFAFFELSVDLKELFQVTQRAPGLLVLSLVIYGGIHLSVWNFEFPSGTERLLWKIASIGIAATSPVLFSIGLDMKMLLQLVKILVEIVSGRQQSWEQ</sequence>
<evidence type="ECO:0000256" key="1">
    <source>
        <dbReference type="SAM" id="Phobius"/>
    </source>
</evidence>
<proteinExistence type="predicted"/>
<dbReference type="AlphaFoldDB" id="A0A0F9X5V9"/>
<evidence type="ECO:0000256" key="2">
    <source>
        <dbReference type="SAM" id="SignalP"/>
    </source>
</evidence>
<comment type="caution">
    <text evidence="3">The sequence shown here is derived from an EMBL/GenBank/DDBJ whole genome shotgun (WGS) entry which is preliminary data.</text>
</comment>
<keyword evidence="1" id="KW-0472">Membrane</keyword>
<dbReference type="EMBL" id="JOKZ01000246">
    <property type="protein sequence ID" value="KKP00551.1"/>
    <property type="molecule type" value="Genomic_DNA"/>
</dbReference>
<dbReference type="OrthoDB" id="3061561at2759"/>
<feature type="transmembrane region" description="Helical" evidence="1">
    <location>
        <begin position="148"/>
        <end position="166"/>
    </location>
</feature>
<protein>
    <submittedName>
        <fullName evidence="3">Uncharacterized protein</fullName>
    </submittedName>
</protein>
<reference evidence="4" key="1">
    <citation type="journal article" date="2015" name="Genome Announc.">
        <title>Draft whole-genome sequence of the biocontrol agent Trichoderma harzianum T6776.</title>
        <authorList>
            <person name="Baroncelli R."/>
            <person name="Piaggeschi G."/>
            <person name="Fiorini L."/>
            <person name="Bertolini E."/>
            <person name="Zapparata A."/>
            <person name="Pe M.E."/>
            <person name="Sarrocco S."/>
            <person name="Vannacci G."/>
        </authorList>
    </citation>
    <scope>NUCLEOTIDE SEQUENCE [LARGE SCALE GENOMIC DNA]</scope>
    <source>
        <strain evidence="4">T6776</strain>
    </source>
</reference>
<name>A0A0F9X5V9_TRIHA</name>
<dbReference type="PANTHER" id="PTHR35043">
    <property type="entry name" value="TRANSCRIPTION FACTOR DOMAIN-CONTAINING PROTEIN"/>
    <property type="match status" value="1"/>
</dbReference>
<organism evidence="3 4">
    <name type="scientific">Trichoderma harzianum</name>
    <name type="common">Hypocrea lixii</name>
    <dbReference type="NCBI Taxonomy" id="5544"/>
    <lineage>
        <taxon>Eukaryota</taxon>
        <taxon>Fungi</taxon>
        <taxon>Dikarya</taxon>
        <taxon>Ascomycota</taxon>
        <taxon>Pezizomycotina</taxon>
        <taxon>Sordariomycetes</taxon>
        <taxon>Hypocreomycetidae</taxon>
        <taxon>Hypocreales</taxon>
        <taxon>Hypocreaceae</taxon>
        <taxon>Trichoderma</taxon>
    </lineage>
</organism>
<feature type="chain" id="PRO_5002529929" evidence="2">
    <location>
        <begin position="22"/>
        <end position="224"/>
    </location>
</feature>
<feature type="signal peptide" evidence="2">
    <location>
        <begin position="1"/>
        <end position="21"/>
    </location>
</feature>